<organism evidence="1 2">
    <name type="scientific">Christiangramia flava JLT2011</name>
    <dbReference type="NCBI Taxonomy" id="1229726"/>
    <lineage>
        <taxon>Bacteria</taxon>
        <taxon>Pseudomonadati</taxon>
        <taxon>Bacteroidota</taxon>
        <taxon>Flavobacteriia</taxon>
        <taxon>Flavobacteriales</taxon>
        <taxon>Flavobacteriaceae</taxon>
        <taxon>Christiangramia</taxon>
    </lineage>
</organism>
<accession>A0A1L7I6S1</accession>
<gene>
    <name evidence="1" type="ORF">GRFL_2562</name>
</gene>
<keyword evidence="2" id="KW-1185">Reference proteome</keyword>
<dbReference type="SUPFAM" id="SSF49464">
    <property type="entry name" value="Carboxypeptidase regulatory domain-like"/>
    <property type="match status" value="1"/>
</dbReference>
<dbReference type="STRING" id="1229726.GRFL_2562"/>
<dbReference type="InterPro" id="IPR008969">
    <property type="entry name" value="CarboxyPept-like_regulatory"/>
</dbReference>
<dbReference type="AlphaFoldDB" id="A0A1L7I6S1"/>
<evidence type="ECO:0000313" key="2">
    <source>
        <dbReference type="Proteomes" id="UP000186230"/>
    </source>
</evidence>
<protein>
    <submittedName>
        <fullName evidence="1">Uncharacterized protein</fullName>
    </submittedName>
</protein>
<sequence>MDTKKPLPYVNMVLTSRSLGASANKDGFYALQVPDSIMNEKIRLTYLGFQSKEVTLNSLAKGLVYLSPKTEELSEVFVGKIQRNTRYTQKPDWSLQTIGIGNLNGGLYPSVLARKIEKPEKFQDICFLEELTIYFYQTSDQKGIAPKFRLHFYKVAKNGQPGDEIPGGKLLTKASGKSRMRLDLLKEKIRIPKEGIFIGLEHLFIKENQFSEVKDYIINDSLVATNYKTTKYAPIYLGSLQPRFYDNAIYYYGPGGWVRIENWDLSAKFFGNKIPSPVFKLKFTD</sequence>
<dbReference type="Proteomes" id="UP000186230">
    <property type="component" value="Chromosome"/>
</dbReference>
<reference evidence="1 2" key="1">
    <citation type="submission" date="2016-07" db="EMBL/GenBank/DDBJ databases">
        <title>Multi-omics approach to identify versatile polysaccharide utilization systems of a marine flavobacterium Gramella flava.</title>
        <authorList>
            <person name="Tang K."/>
        </authorList>
    </citation>
    <scope>NUCLEOTIDE SEQUENCE [LARGE SCALE GENOMIC DNA]</scope>
    <source>
        <strain evidence="1 2">JLT2011</strain>
    </source>
</reference>
<dbReference type="EMBL" id="CP016359">
    <property type="protein sequence ID" value="APU69286.1"/>
    <property type="molecule type" value="Genomic_DNA"/>
</dbReference>
<dbReference type="KEGG" id="gfl:GRFL_2562"/>
<evidence type="ECO:0000313" key="1">
    <source>
        <dbReference type="EMBL" id="APU69286.1"/>
    </source>
</evidence>
<proteinExistence type="predicted"/>
<name>A0A1L7I6S1_9FLAO</name>
<dbReference type="Pfam" id="PF13715">
    <property type="entry name" value="CarbopepD_reg_2"/>
    <property type="match status" value="1"/>
</dbReference>